<sequence length="161" mass="18454">MQKAKAVASSSAKVRKNKPPKDPVKFAQWQKLELMKMRHKAIPGDPKDKTASVPMDGRIHVKVSYENSEKIFWFRKHLVTGRVLDFVVDQFKVPSNQQQVWNVNFDLAIDHDQPAQHLRLYKPSKEDNEEDILLDNSKALADQIDDGITINLLATEPKIVQ</sequence>
<reference evidence="2 3" key="1">
    <citation type="journal article" date="2018" name="Evol. Lett.">
        <title>Horizontal gene cluster transfer increased hallucinogenic mushroom diversity.</title>
        <authorList>
            <person name="Reynolds H.T."/>
            <person name="Vijayakumar V."/>
            <person name="Gluck-Thaler E."/>
            <person name="Korotkin H.B."/>
            <person name="Matheny P.B."/>
            <person name="Slot J.C."/>
        </authorList>
    </citation>
    <scope>NUCLEOTIDE SEQUENCE [LARGE SCALE GENOMIC DNA]</scope>
    <source>
        <strain evidence="2 3">2629</strain>
    </source>
</reference>
<comment type="caution">
    <text evidence="2">The sequence shown here is derived from an EMBL/GenBank/DDBJ whole genome shotgun (WGS) entry which is preliminary data.</text>
</comment>
<dbReference type="STRING" id="181874.A0A409VFS5"/>
<organism evidence="2 3">
    <name type="scientific">Panaeolus cyanescens</name>
    <dbReference type="NCBI Taxonomy" id="181874"/>
    <lineage>
        <taxon>Eukaryota</taxon>
        <taxon>Fungi</taxon>
        <taxon>Dikarya</taxon>
        <taxon>Basidiomycota</taxon>
        <taxon>Agaricomycotina</taxon>
        <taxon>Agaricomycetes</taxon>
        <taxon>Agaricomycetidae</taxon>
        <taxon>Agaricales</taxon>
        <taxon>Agaricineae</taxon>
        <taxon>Galeropsidaceae</taxon>
        <taxon>Panaeolus</taxon>
    </lineage>
</organism>
<evidence type="ECO:0000256" key="1">
    <source>
        <dbReference type="SAM" id="MobiDB-lite"/>
    </source>
</evidence>
<dbReference type="EMBL" id="NHTK01006076">
    <property type="protein sequence ID" value="PPQ65099.1"/>
    <property type="molecule type" value="Genomic_DNA"/>
</dbReference>
<dbReference type="OrthoDB" id="431929at2759"/>
<dbReference type="Proteomes" id="UP000284842">
    <property type="component" value="Unassembled WGS sequence"/>
</dbReference>
<gene>
    <name evidence="2" type="ORF">CVT24_003060</name>
</gene>
<feature type="region of interest" description="Disordered" evidence="1">
    <location>
        <begin position="1"/>
        <end position="22"/>
    </location>
</feature>
<protein>
    <submittedName>
        <fullName evidence="2">Uncharacterized protein</fullName>
    </submittedName>
</protein>
<proteinExistence type="predicted"/>
<evidence type="ECO:0000313" key="3">
    <source>
        <dbReference type="Proteomes" id="UP000284842"/>
    </source>
</evidence>
<evidence type="ECO:0000313" key="2">
    <source>
        <dbReference type="EMBL" id="PPQ65099.1"/>
    </source>
</evidence>
<dbReference type="AlphaFoldDB" id="A0A409VFS5"/>
<accession>A0A409VFS5</accession>
<keyword evidence="3" id="KW-1185">Reference proteome</keyword>
<dbReference type="InParanoid" id="A0A409VFS5"/>
<feature type="compositionally biased region" description="Low complexity" evidence="1">
    <location>
        <begin position="1"/>
        <end position="12"/>
    </location>
</feature>
<name>A0A409VFS5_9AGAR</name>